<dbReference type="InterPro" id="IPR012580">
    <property type="entry name" value="NUC153"/>
</dbReference>
<feature type="region of interest" description="Disordered" evidence="5">
    <location>
        <begin position="432"/>
        <end position="697"/>
    </location>
</feature>
<dbReference type="OrthoDB" id="431825at2759"/>
<evidence type="ECO:0008006" key="10">
    <source>
        <dbReference type="Google" id="ProtNLM"/>
    </source>
</evidence>
<dbReference type="GO" id="GO:0005730">
    <property type="term" value="C:nucleolus"/>
    <property type="evidence" value="ECO:0007669"/>
    <property type="project" value="UniProtKB-SubCell"/>
</dbReference>
<feature type="compositionally biased region" description="Basic and acidic residues" evidence="5">
    <location>
        <begin position="272"/>
        <end position="291"/>
    </location>
</feature>
<comment type="similarity">
    <text evidence="2">Belongs to the ESF1 family.</text>
</comment>
<reference evidence="8 9" key="1">
    <citation type="submission" date="2014-06" db="EMBL/GenBank/DDBJ databases">
        <authorList>
            <consortium name="DOE Joint Genome Institute"/>
            <person name="Kuo A."/>
            <person name="Kohler A."/>
            <person name="Nagy L.G."/>
            <person name="Floudas D."/>
            <person name="Copeland A."/>
            <person name="Barry K.W."/>
            <person name="Cichocki N."/>
            <person name="Veneault-Fourrey C."/>
            <person name="LaButti K."/>
            <person name="Lindquist E.A."/>
            <person name="Lipzen A."/>
            <person name="Lundell T."/>
            <person name="Morin E."/>
            <person name="Murat C."/>
            <person name="Sun H."/>
            <person name="Tunlid A."/>
            <person name="Henrissat B."/>
            <person name="Grigoriev I.V."/>
            <person name="Hibbett D.S."/>
            <person name="Martin F."/>
            <person name="Nordberg H.P."/>
            <person name="Cantor M.N."/>
            <person name="Hua S.X."/>
        </authorList>
    </citation>
    <scope>NUCLEOTIDE SEQUENCE [LARGE SCALE GENOMIC DNA]</scope>
    <source>
        <strain evidence="8 9">ATCC 200175</strain>
    </source>
</reference>
<evidence type="ECO:0000313" key="8">
    <source>
        <dbReference type="EMBL" id="KIJ11829.1"/>
    </source>
</evidence>
<evidence type="ECO:0000259" key="7">
    <source>
        <dbReference type="Pfam" id="PF25121"/>
    </source>
</evidence>
<dbReference type="AlphaFoldDB" id="A0A0C9ST53"/>
<dbReference type="GO" id="GO:0006364">
    <property type="term" value="P:rRNA processing"/>
    <property type="evidence" value="ECO:0007669"/>
    <property type="project" value="InterPro"/>
</dbReference>
<evidence type="ECO:0000256" key="3">
    <source>
        <dbReference type="ARBA" id="ARBA00023054"/>
    </source>
</evidence>
<evidence type="ECO:0000256" key="1">
    <source>
        <dbReference type="ARBA" id="ARBA00004604"/>
    </source>
</evidence>
<sequence>MSDPRFARLKSDPRFRRPKKHQSKVVVDERFKDLLEDGKKGKRKSKKKNGARVDKYGRKVPETQEKDDLRRFYRLEDEEGGADGEKTEKDTPAVAPIVDYARGTVLMESSDEGDNEDEASKRVPEEEDSDSDEGGFITLGDDPSQSKKSRSKHPTEVDDDLEVDLDENTIATLDAQVAAYAKSVPERKVEADVQKTRRLAVVNLDWDYVRAVHLYKILSSLVSPTAPLASATADTRMHPDRQRPTVGNGGATVARGKILSVRVYPSEFGKKRMAREEKEGPPAEVFKKKRDEDEDEEINEKTIYETGTGEDYDEDALRTYQLERLRYYYAIVECDTVEAAEHVYNELEGTELERSANVFDLSFVPDEMVFEDEPRDEATELSNAPYRAVEFVTDALRHSKVKLTWDEDDAERNHLTRRPLTKKEIEEADFRAYVASSSSEGESENENENTKRTGEHGKKNATKDKKAAERDKLRALLLGGNDDDLPEGWGEDPFDGKAGKLKRKEGSGKNRGEDEEEESGVDMEITFMPGLSEAKNPDDENTLERYQRKMKEKRKKRKEEAQRGVGAENSEDDREDGKRGKKSAGSALNDEFFGVESDSDRERDASLNQSGKKSKKPKKPRDSSPAPTLRQPSTKAELALLAASDNPRGESAHFDMKAVLKAEKQSKSKRSRHKSKKRATDGDADDGPNETQNDFVIDVKDDRFTAIHEDHQFAIDPSNPHFKKTKSMAALLDERSKRKTSRRGRPDDPALHSRGAAKEGGHNRSLHSLVESVKRKSAAVDQGGVGKRRKL</sequence>
<feature type="compositionally biased region" description="Basic and acidic residues" evidence="5">
    <location>
        <begin position="535"/>
        <end position="549"/>
    </location>
</feature>
<feature type="compositionally biased region" description="Basic and acidic residues" evidence="5">
    <location>
        <begin position="494"/>
        <end position="512"/>
    </location>
</feature>
<feature type="compositionally biased region" description="Acidic residues" evidence="5">
    <location>
        <begin position="481"/>
        <end position="493"/>
    </location>
</feature>
<feature type="compositionally biased region" description="Basic and acidic residues" evidence="5">
    <location>
        <begin position="51"/>
        <end position="75"/>
    </location>
</feature>
<comment type="subcellular location">
    <subcellularLocation>
        <location evidence="1">Nucleus</location>
        <location evidence="1">Nucleolus</location>
    </subcellularLocation>
</comment>
<protein>
    <recommendedName>
        <fullName evidence="10">NUC153 domain-containing protein</fullName>
    </recommendedName>
</protein>
<feature type="region of interest" description="Disordered" evidence="5">
    <location>
        <begin position="1"/>
        <end position="162"/>
    </location>
</feature>
<dbReference type="EMBL" id="KN819372">
    <property type="protein sequence ID" value="KIJ11829.1"/>
    <property type="molecule type" value="Genomic_DNA"/>
</dbReference>
<feature type="region of interest" description="Disordered" evidence="5">
    <location>
        <begin position="272"/>
        <end position="303"/>
    </location>
</feature>
<evidence type="ECO:0000256" key="4">
    <source>
        <dbReference type="ARBA" id="ARBA00023242"/>
    </source>
</evidence>
<feature type="compositionally biased region" description="Basic and acidic residues" evidence="5">
    <location>
        <begin position="448"/>
        <end position="474"/>
    </location>
</feature>
<evidence type="ECO:0000256" key="2">
    <source>
        <dbReference type="ARBA" id="ARBA00009087"/>
    </source>
</evidence>
<dbReference type="Proteomes" id="UP000053647">
    <property type="component" value="Unassembled WGS sequence"/>
</dbReference>
<feature type="compositionally biased region" description="Basic and acidic residues" evidence="5">
    <location>
        <begin position="26"/>
        <end position="39"/>
    </location>
</feature>
<evidence type="ECO:0000256" key="5">
    <source>
        <dbReference type="SAM" id="MobiDB-lite"/>
    </source>
</evidence>
<keyword evidence="9" id="KW-1185">Reference proteome</keyword>
<dbReference type="Pfam" id="PF08159">
    <property type="entry name" value="NUC153"/>
    <property type="match status" value="1"/>
</dbReference>
<feature type="compositionally biased region" description="Basic and acidic residues" evidence="5">
    <location>
        <begin position="744"/>
        <end position="762"/>
    </location>
</feature>
<feature type="domain" description="NUC153" evidence="6">
    <location>
        <begin position="701"/>
        <end position="728"/>
    </location>
</feature>
<proteinExistence type="inferred from homology"/>
<keyword evidence="3" id="KW-0175">Coiled coil</keyword>
<dbReference type="PANTHER" id="PTHR12202">
    <property type="entry name" value="ESF1 HOMOLOG"/>
    <property type="match status" value="1"/>
</dbReference>
<feature type="region of interest" description="Disordered" evidence="5">
    <location>
        <begin position="710"/>
        <end position="791"/>
    </location>
</feature>
<feature type="compositionally biased region" description="Basic and acidic residues" evidence="5">
    <location>
        <begin position="647"/>
        <end position="666"/>
    </location>
</feature>
<feature type="compositionally biased region" description="Basic residues" evidence="5">
    <location>
        <begin position="40"/>
        <end position="50"/>
    </location>
</feature>
<organism evidence="8 9">
    <name type="scientific">Paxillus involutus ATCC 200175</name>
    <dbReference type="NCBI Taxonomy" id="664439"/>
    <lineage>
        <taxon>Eukaryota</taxon>
        <taxon>Fungi</taxon>
        <taxon>Dikarya</taxon>
        <taxon>Basidiomycota</taxon>
        <taxon>Agaricomycotina</taxon>
        <taxon>Agaricomycetes</taxon>
        <taxon>Agaricomycetidae</taxon>
        <taxon>Boletales</taxon>
        <taxon>Paxilineae</taxon>
        <taxon>Paxillaceae</taxon>
        <taxon>Paxillus</taxon>
    </lineage>
</organism>
<dbReference type="HOGENOM" id="CLU_010564_0_0_1"/>
<feature type="compositionally biased region" description="Basic residues" evidence="5">
    <location>
        <begin position="667"/>
        <end position="677"/>
    </location>
</feature>
<name>A0A0C9ST53_PAXIN</name>
<dbReference type="GO" id="GO:0003723">
    <property type="term" value="F:RNA binding"/>
    <property type="evidence" value="ECO:0007669"/>
    <property type="project" value="TreeGrafter"/>
</dbReference>
<evidence type="ECO:0000259" key="6">
    <source>
        <dbReference type="Pfam" id="PF08159"/>
    </source>
</evidence>
<keyword evidence="4" id="KW-0539">Nucleus</keyword>
<dbReference type="PANTHER" id="PTHR12202:SF0">
    <property type="entry name" value="ESF1 HOMOLOG"/>
    <property type="match status" value="1"/>
</dbReference>
<evidence type="ECO:0000313" key="9">
    <source>
        <dbReference type="Proteomes" id="UP000053647"/>
    </source>
</evidence>
<gene>
    <name evidence="8" type="ORF">PAXINDRAFT_137574</name>
</gene>
<dbReference type="Pfam" id="PF25121">
    <property type="entry name" value="RRM_ESF1"/>
    <property type="match status" value="1"/>
</dbReference>
<feature type="domain" description="ESF1 RRM" evidence="7">
    <location>
        <begin position="196"/>
        <end position="379"/>
    </location>
</feature>
<dbReference type="InterPro" id="IPR039754">
    <property type="entry name" value="Esf1"/>
</dbReference>
<dbReference type="InterPro" id="IPR056750">
    <property type="entry name" value="RRM_ESF1"/>
</dbReference>
<feature type="compositionally biased region" description="Basic and acidic residues" evidence="5">
    <location>
        <begin position="1"/>
        <end position="15"/>
    </location>
</feature>
<accession>A0A0C9ST53</accession>
<reference evidence="9" key="2">
    <citation type="submission" date="2015-01" db="EMBL/GenBank/DDBJ databases">
        <title>Evolutionary Origins and Diversification of the Mycorrhizal Mutualists.</title>
        <authorList>
            <consortium name="DOE Joint Genome Institute"/>
            <consortium name="Mycorrhizal Genomics Consortium"/>
            <person name="Kohler A."/>
            <person name="Kuo A."/>
            <person name="Nagy L.G."/>
            <person name="Floudas D."/>
            <person name="Copeland A."/>
            <person name="Barry K.W."/>
            <person name="Cichocki N."/>
            <person name="Veneault-Fourrey C."/>
            <person name="LaButti K."/>
            <person name="Lindquist E.A."/>
            <person name="Lipzen A."/>
            <person name="Lundell T."/>
            <person name="Morin E."/>
            <person name="Murat C."/>
            <person name="Riley R."/>
            <person name="Ohm R."/>
            <person name="Sun H."/>
            <person name="Tunlid A."/>
            <person name="Henrissat B."/>
            <person name="Grigoriev I.V."/>
            <person name="Hibbett D.S."/>
            <person name="Martin F."/>
        </authorList>
    </citation>
    <scope>NUCLEOTIDE SEQUENCE [LARGE SCALE GENOMIC DNA]</scope>
    <source>
        <strain evidence="9">ATCC 200175</strain>
    </source>
</reference>